<gene>
    <name evidence="3" type="ORF">CRG98_034107</name>
</gene>
<accession>A0A2I0INC0</accession>
<reference evidence="3 4" key="1">
    <citation type="submission" date="2017-11" db="EMBL/GenBank/DDBJ databases">
        <title>De-novo sequencing of pomegranate (Punica granatum L.) genome.</title>
        <authorList>
            <person name="Akparov Z."/>
            <person name="Amiraslanov A."/>
            <person name="Hajiyeva S."/>
            <person name="Abbasov M."/>
            <person name="Kaur K."/>
            <person name="Hamwieh A."/>
            <person name="Solovyev V."/>
            <person name="Salamov A."/>
            <person name="Braich B."/>
            <person name="Kosarev P."/>
            <person name="Mahmoud A."/>
            <person name="Hajiyev E."/>
            <person name="Babayeva S."/>
            <person name="Izzatullayeva V."/>
            <person name="Mammadov A."/>
            <person name="Mammadov A."/>
            <person name="Sharifova S."/>
            <person name="Ojaghi J."/>
            <person name="Eynullazada K."/>
            <person name="Bayramov B."/>
            <person name="Abdulazimova A."/>
            <person name="Shahmuradov I."/>
        </authorList>
    </citation>
    <scope>NUCLEOTIDE SEQUENCE [LARGE SCALE GENOMIC DNA]</scope>
    <source>
        <strain evidence="4">cv. AG2017</strain>
        <tissue evidence="3">Leaf</tissue>
    </source>
</reference>
<feature type="compositionally biased region" description="Basic and acidic residues" evidence="1">
    <location>
        <begin position="44"/>
        <end position="58"/>
    </location>
</feature>
<dbReference type="AlphaFoldDB" id="A0A2I0INC0"/>
<feature type="transmembrane region" description="Helical" evidence="2">
    <location>
        <begin position="124"/>
        <end position="146"/>
    </location>
</feature>
<keyword evidence="4" id="KW-1185">Reference proteome</keyword>
<feature type="transmembrane region" description="Helical" evidence="2">
    <location>
        <begin position="90"/>
        <end position="112"/>
    </location>
</feature>
<evidence type="ECO:0000313" key="3">
    <source>
        <dbReference type="EMBL" id="PKI45502.1"/>
    </source>
</evidence>
<comment type="caution">
    <text evidence="3">The sequence shown here is derived from an EMBL/GenBank/DDBJ whole genome shotgun (WGS) entry which is preliminary data.</text>
</comment>
<organism evidence="3 4">
    <name type="scientific">Punica granatum</name>
    <name type="common">Pomegranate</name>
    <dbReference type="NCBI Taxonomy" id="22663"/>
    <lineage>
        <taxon>Eukaryota</taxon>
        <taxon>Viridiplantae</taxon>
        <taxon>Streptophyta</taxon>
        <taxon>Embryophyta</taxon>
        <taxon>Tracheophyta</taxon>
        <taxon>Spermatophyta</taxon>
        <taxon>Magnoliopsida</taxon>
        <taxon>eudicotyledons</taxon>
        <taxon>Gunneridae</taxon>
        <taxon>Pentapetalae</taxon>
        <taxon>rosids</taxon>
        <taxon>malvids</taxon>
        <taxon>Myrtales</taxon>
        <taxon>Lythraceae</taxon>
        <taxon>Punica</taxon>
    </lineage>
</organism>
<keyword evidence="2" id="KW-0472">Membrane</keyword>
<keyword evidence="2" id="KW-1133">Transmembrane helix</keyword>
<dbReference type="EMBL" id="PGOL01002714">
    <property type="protein sequence ID" value="PKI45502.1"/>
    <property type="molecule type" value="Genomic_DNA"/>
</dbReference>
<feature type="compositionally biased region" description="Low complexity" evidence="1">
    <location>
        <begin position="23"/>
        <end position="34"/>
    </location>
</feature>
<proteinExistence type="predicted"/>
<evidence type="ECO:0000256" key="1">
    <source>
        <dbReference type="SAM" id="MobiDB-lite"/>
    </source>
</evidence>
<evidence type="ECO:0000313" key="4">
    <source>
        <dbReference type="Proteomes" id="UP000233551"/>
    </source>
</evidence>
<dbReference type="Proteomes" id="UP000233551">
    <property type="component" value="Unassembled WGS sequence"/>
</dbReference>
<feature type="compositionally biased region" description="Basic and acidic residues" evidence="1">
    <location>
        <begin position="1"/>
        <end position="13"/>
    </location>
</feature>
<evidence type="ECO:0000256" key="2">
    <source>
        <dbReference type="SAM" id="Phobius"/>
    </source>
</evidence>
<sequence>MGDRSKRRDREPQRMLPADGFMSASRGRSCSRGAGNRRGMRHTAQTDDVQRRTNDRRSSSATAHEAVQTRALREPYHTTLHSNSKFHPGLFGSIPVCFGSIPVVCFWSIPVYSGPSRSIRVHRGLFGSIPVCFGSIPICFGSIPVYSGPSRFVSSPSLSVRVHPG</sequence>
<name>A0A2I0INC0_PUNGR</name>
<feature type="region of interest" description="Disordered" evidence="1">
    <location>
        <begin position="1"/>
        <end position="69"/>
    </location>
</feature>
<protein>
    <submittedName>
        <fullName evidence="3">Uncharacterized protein</fullName>
    </submittedName>
</protein>
<keyword evidence="2" id="KW-0812">Transmembrane</keyword>